<comment type="caution">
    <text evidence="1">The sequence shown here is derived from an EMBL/GenBank/DDBJ whole genome shotgun (WGS) entry which is preliminary data.</text>
</comment>
<evidence type="ECO:0000313" key="2">
    <source>
        <dbReference type="Proteomes" id="UP001260188"/>
    </source>
</evidence>
<keyword evidence="2" id="KW-1185">Reference proteome</keyword>
<evidence type="ECO:0000313" key="1">
    <source>
        <dbReference type="EMBL" id="MDR6166122.1"/>
    </source>
</evidence>
<dbReference type="Proteomes" id="UP001260188">
    <property type="component" value="Unassembled WGS sequence"/>
</dbReference>
<accession>A0ABU1HXX1</accession>
<sequence>MVSPYVYAPGTRLSLAELGAARLDGDVVEVGEAFMPADAVESPEIRAASLRPLVAQGLALTHESAAWVHGALSEPPLRHSVQRCTERRRNHVLDPRLRYRDLQLPASETVRLGGMPVSNRVRTLCDLLRADAAAGDGPRAGAVAMIGMFPDILADARVALACGGPLPHKRRALAWLESWPVRTT</sequence>
<name>A0ABU1HXX1_9MICO</name>
<proteinExistence type="predicted"/>
<gene>
    <name evidence="1" type="ORF">QE367_000326</name>
</gene>
<dbReference type="EMBL" id="JAVIZA010000001">
    <property type="protein sequence ID" value="MDR6166122.1"/>
    <property type="molecule type" value="Genomic_DNA"/>
</dbReference>
<protein>
    <recommendedName>
        <fullName evidence="3">SAM-dependent methyltransferase</fullName>
    </recommendedName>
</protein>
<reference evidence="1 2" key="1">
    <citation type="submission" date="2023-08" db="EMBL/GenBank/DDBJ databases">
        <title>Functional and genomic diversity of the sorghum phyllosphere microbiome.</title>
        <authorList>
            <person name="Shade A."/>
        </authorList>
    </citation>
    <scope>NUCLEOTIDE SEQUENCE [LARGE SCALE GENOMIC DNA]</scope>
    <source>
        <strain evidence="1 2">SORGH_AS_0919</strain>
    </source>
</reference>
<evidence type="ECO:0008006" key="3">
    <source>
        <dbReference type="Google" id="ProtNLM"/>
    </source>
</evidence>
<dbReference type="RefSeq" id="WP_023951239.1">
    <property type="nucleotide sequence ID" value="NZ_JAVIZA010000001.1"/>
</dbReference>
<organism evidence="1 2">
    <name type="scientific">Microbacterium paludicola</name>
    <dbReference type="NCBI Taxonomy" id="300019"/>
    <lineage>
        <taxon>Bacteria</taxon>
        <taxon>Bacillati</taxon>
        <taxon>Actinomycetota</taxon>
        <taxon>Actinomycetes</taxon>
        <taxon>Micrococcales</taxon>
        <taxon>Microbacteriaceae</taxon>
        <taxon>Microbacterium</taxon>
    </lineage>
</organism>